<accession>A0A559K3T9</accession>
<evidence type="ECO:0000256" key="2">
    <source>
        <dbReference type="ARBA" id="ARBA00022884"/>
    </source>
</evidence>
<dbReference type="InterPro" id="IPR020056">
    <property type="entry name" value="Rbsml_bL25/Gln-tRNA_synth_N"/>
</dbReference>
<dbReference type="InterPro" id="IPR020057">
    <property type="entry name" value="Ribosomal_bL25_b-dom"/>
</dbReference>
<evidence type="ECO:0000256" key="1">
    <source>
        <dbReference type="ARBA" id="ARBA00022730"/>
    </source>
</evidence>
<dbReference type="EMBL" id="VNJI01000048">
    <property type="protein sequence ID" value="TVY06803.1"/>
    <property type="molecule type" value="Genomic_DNA"/>
</dbReference>
<dbReference type="NCBIfam" id="TIGR00731">
    <property type="entry name" value="bL25_bact_ctc"/>
    <property type="match status" value="1"/>
</dbReference>
<dbReference type="RefSeq" id="WP_144853150.1">
    <property type="nucleotide sequence ID" value="NZ_VNJI01000048.1"/>
</dbReference>
<evidence type="ECO:0000259" key="7">
    <source>
        <dbReference type="Pfam" id="PF01386"/>
    </source>
</evidence>
<keyword evidence="10" id="KW-1185">Reference proteome</keyword>
<dbReference type="Pfam" id="PF14693">
    <property type="entry name" value="Ribosomal_TL5_C"/>
    <property type="match status" value="1"/>
</dbReference>
<dbReference type="GO" id="GO:0006412">
    <property type="term" value="P:translation"/>
    <property type="evidence" value="ECO:0007669"/>
    <property type="project" value="UniProtKB-UniRule"/>
</dbReference>
<keyword evidence="2 5" id="KW-0694">RNA-binding</keyword>
<protein>
    <recommendedName>
        <fullName evidence="5">Large ribosomal subunit protein bL25</fullName>
    </recommendedName>
    <alternativeName>
        <fullName evidence="5">General stress protein CTC</fullName>
    </alternativeName>
</protein>
<keyword evidence="3 5" id="KW-0689">Ribosomal protein</keyword>
<dbReference type="Pfam" id="PF01386">
    <property type="entry name" value="Ribosomal_L25p"/>
    <property type="match status" value="1"/>
</dbReference>
<comment type="similarity">
    <text evidence="5">Belongs to the bacterial ribosomal protein bL25 family. CTC subfamily.</text>
</comment>
<feature type="region of interest" description="Disordered" evidence="6">
    <location>
        <begin position="183"/>
        <end position="206"/>
    </location>
</feature>
<evidence type="ECO:0000256" key="6">
    <source>
        <dbReference type="SAM" id="MobiDB-lite"/>
    </source>
</evidence>
<evidence type="ECO:0000256" key="5">
    <source>
        <dbReference type="HAMAP-Rule" id="MF_01334"/>
    </source>
</evidence>
<dbReference type="InterPro" id="IPR037121">
    <property type="entry name" value="Ribosomal_bL25_C"/>
</dbReference>
<evidence type="ECO:0000256" key="4">
    <source>
        <dbReference type="ARBA" id="ARBA00023274"/>
    </source>
</evidence>
<keyword evidence="4 5" id="KW-0687">Ribonucleoprotein</keyword>
<feature type="domain" description="Large ribosomal subunit protein bL25 L25" evidence="7">
    <location>
        <begin position="5"/>
        <end position="91"/>
    </location>
</feature>
<comment type="subunit">
    <text evidence="5">Part of the 50S ribosomal subunit; part of the 5S rRNA/L5/L18/L25 subcomplex. Contacts the 5S rRNA. Binds to the 5S rRNA independently of L5 and L18.</text>
</comment>
<dbReference type="InterPro" id="IPR020930">
    <property type="entry name" value="Ribosomal_uL5_bac-type"/>
</dbReference>
<feature type="domain" description="Large ribosomal subunit protein bL25 beta" evidence="8">
    <location>
        <begin position="100"/>
        <end position="181"/>
    </location>
</feature>
<dbReference type="PANTHER" id="PTHR33284">
    <property type="entry name" value="RIBOSOMAL PROTEIN L25/GLN-TRNA SYNTHETASE, ANTI-CODON-BINDING DOMAIN-CONTAINING PROTEIN"/>
    <property type="match status" value="1"/>
</dbReference>
<dbReference type="Gene3D" id="2.40.240.10">
    <property type="entry name" value="Ribosomal Protein L25, Chain P"/>
    <property type="match status" value="1"/>
</dbReference>
<dbReference type="AlphaFoldDB" id="A0A559K3T9"/>
<name>A0A559K3T9_9BACL</name>
<dbReference type="SUPFAM" id="SSF50715">
    <property type="entry name" value="Ribosomal protein L25-like"/>
    <property type="match status" value="1"/>
</dbReference>
<comment type="caution">
    <text evidence="9">The sequence shown here is derived from an EMBL/GenBank/DDBJ whole genome shotgun (WGS) entry which is preliminary data.</text>
</comment>
<dbReference type="InterPro" id="IPR011035">
    <property type="entry name" value="Ribosomal_bL25/Gln-tRNA_synth"/>
</dbReference>
<dbReference type="OrthoDB" id="9790002at2"/>
<dbReference type="Gene3D" id="2.170.120.20">
    <property type="entry name" value="Ribosomal protein L25, beta domain"/>
    <property type="match status" value="1"/>
</dbReference>
<sequence length="206" mass="22749">MATTLRAEARTSSSKGDRKKLREQGKVPGVVYGKGITDTPISIDQKELLAQLKSNPHAIIEMEVPQFGKQPVMIHEVQRCTLSRQLLHVDFHQINMNEPVNTTVRLEFVGEPAGVKMGGILQLQHHEIDIRCLPQQIPASIEVDISALDIGENLHISELKLPSGIEVRNDPHDMVATILVPQKAEEPVEEAPEASETAAEKVEQPV</sequence>
<evidence type="ECO:0000313" key="10">
    <source>
        <dbReference type="Proteomes" id="UP000317036"/>
    </source>
</evidence>
<comment type="function">
    <text evidence="5">This is one of the proteins that binds to the 5S RNA in the ribosome where it forms part of the central protuberance.</text>
</comment>
<proteinExistence type="inferred from homology"/>
<dbReference type="InterPro" id="IPR029751">
    <property type="entry name" value="Ribosomal_L25_dom"/>
</dbReference>
<organism evidence="9 10">
    <name type="scientific">Paenibacillus cremeus</name>
    <dbReference type="NCBI Taxonomy" id="2163881"/>
    <lineage>
        <taxon>Bacteria</taxon>
        <taxon>Bacillati</taxon>
        <taxon>Bacillota</taxon>
        <taxon>Bacilli</taxon>
        <taxon>Bacillales</taxon>
        <taxon>Paenibacillaceae</taxon>
        <taxon>Paenibacillus</taxon>
    </lineage>
</organism>
<reference evidence="9 10" key="1">
    <citation type="submission" date="2019-07" db="EMBL/GenBank/DDBJ databases">
        <authorList>
            <person name="Kim J."/>
        </authorList>
    </citation>
    <scope>NUCLEOTIDE SEQUENCE [LARGE SCALE GENOMIC DNA]</scope>
    <source>
        <strain evidence="9 10">JC52</strain>
    </source>
</reference>
<dbReference type="GO" id="GO:0003735">
    <property type="term" value="F:structural constituent of ribosome"/>
    <property type="evidence" value="ECO:0007669"/>
    <property type="project" value="InterPro"/>
</dbReference>
<evidence type="ECO:0000256" key="3">
    <source>
        <dbReference type="ARBA" id="ARBA00022980"/>
    </source>
</evidence>
<dbReference type="CDD" id="cd00495">
    <property type="entry name" value="Ribosomal_L25_TL5_CTC"/>
    <property type="match status" value="1"/>
</dbReference>
<dbReference type="PANTHER" id="PTHR33284:SF1">
    <property type="entry name" value="RIBOSOMAL PROTEIN L25_GLN-TRNA SYNTHETASE, ANTI-CODON-BINDING DOMAIN-CONTAINING PROTEIN"/>
    <property type="match status" value="1"/>
</dbReference>
<dbReference type="GO" id="GO:0022625">
    <property type="term" value="C:cytosolic large ribosomal subunit"/>
    <property type="evidence" value="ECO:0007669"/>
    <property type="project" value="TreeGrafter"/>
</dbReference>
<dbReference type="HAMAP" id="MF_01334">
    <property type="entry name" value="Ribosomal_bL25_CTC"/>
    <property type="match status" value="1"/>
</dbReference>
<dbReference type="GO" id="GO:0008097">
    <property type="term" value="F:5S rRNA binding"/>
    <property type="evidence" value="ECO:0007669"/>
    <property type="project" value="InterPro"/>
</dbReference>
<gene>
    <name evidence="5" type="primary">rplY</name>
    <name evidence="5" type="synonym">ctc</name>
    <name evidence="9" type="ORF">FPZ49_27385</name>
</gene>
<dbReference type="Proteomes" id="UP000317036">
    <property type="component" value="Unassembled WGS sequence"/>
</dbReference>
<keyword evidence="1 5" id="KW-0699">rRNA-binding</keyword>
<dbReference type="InterPro" id="IPR001021">
    <property type="entry name" value="Ribosomal_bL25_long"/>
</dbReference>
<evidence type="ECO:0000259" key="8">
    <source>
        <dbReference type="Pfam" id="PF14693"/>
    </source>
</evidence>
<evidence type="ECO:0000313" key="9">
    <source>
        <dbReference type="EMBL" id="TVY06803.1"/>
    </source>
</evidence>
<feature type="region of interest" description="Disordered" evidence="6">
    <location>
        <begin position="1"/>
        <end position="24"/>
    </location>
</feature>